<dbReference type="Gene3D" id="1.10.8.430">
    <property type="entry name" value="Helical domain of apoptotic protease-activating factors"/>
    <property type="match status" value="1"/>
</dbReference>
<dbReference type="Gene3D" id="3.40.50.10140">
    <property type="entry name" value="Toll/interleukin-1 receptor homology (TIR) domain"/>
    <property type="match status" value="1"/>
</dbReference>
<evidence type="ECO:0000256" key="2">
    <source>
        <dbReference type="ARBA" id="ARBA00022737"/>
    </source>
</evidence>
<dbReference type="Pfam" id="PF23282">
    <property type="entry name" value="WHD_ROQ1"/>
    <property type="match status" value="1"/>
</dbReference>
<dbReference type="Pfam" id="PF23286">
    <property type="entry name" value="LRR_13"/>
    <property type="match status" value="1"/>
</dbReference>
<dbReference type="InterPro" id="IPR027417">
    <property type="entry name" value="P-loop_NTPase"/>
</dbReference>
<dbReference type="Proteomes" id="UP001324115">
    <property type="component" value="Unassembled WGS sequence"/>
</dbReference>
<dbReference type="InterPro" id="IPR058192">
    <property type="entry name" value="WHD_ROQ1-like"/>
</dbReference>
<dbReference type="InterPro" id="IPR035897">
    <property type="entry name" value="Toll_tir_struct_dom_sf"/>
</dbReference>
<dbReference type="InterPro" id="IPR044974">
    <property type="entry name" value="Disease_R_plants"/>
</dbReference>
<dbReference type="GO" id="GO:0043531">
    <property type="term" value="F:ADP binding"/>
    <property type="evidence" value="ECO:0007669"/>
    <property type="project" value="InterPro"/>
</dbReference>
<dbReference type="SMART" id="SM00255">
    <property type="entry name" value="TIR"/>
    <property type="match status" value="1"/>
</dbReference>
<organism evidence="7 8">
    <name type="scientific">Quercus rubra</name>
    <name type="common">Northern red oak</name>
    <name type="synonym">Quercus borealis</name>
    <dbReference type="NCBI Taxonomy" id="3512"/>
    <lineage>
        <taxon>Eukaryota</taxon>
        <taxon>Viridiplantae</taxon>
        <taxon>Streptophyta</taxon>
        <taxon>Embryophyta</taxon>
        <taxon>Tracheophyta</taxon>
        <taxon>Spermatophyta</taxon>
        <taxon>Magnoliopsida</taxon>
        <taxon>eudicotyledons</taxon>
        <taxon>Gunneridae</taxon>
        <taxon>Pentapetalae</taxon>
        <taxon>rosids</taxon>
        <taxon>fabids</taxon>
        <taxon>Fagales</taxon>
        <taxon>Fagaceae</taxon>
        <taxon>Quercus</taxon>
    </lineage>
</organism>
<dbReference type="Pfam" id="PF00931">
    <property type="entry name" value="NB-ARC"/>
    <property type="match status" value="1"/>
</dbReference>
<dbReference type="InterPro" id="IPR011713">
    <property type="entry name" value="Leu-rich_rpt_3"/>
</dbReference>
<feature type="region of interest" description="Disordered" evidence="5">
    <location>
        <begin position="1"/>
        <end position="21"/>
    </location>
</feature>
<evidence type="ECO:0000313" key="8">
    <source>
        <dbReference type="Proteomes" id="UP001324115"/>
    </source>
</evidence>
<dbReference type="PANTHER" id="PTHR11017">
    <property type="entry name" value="LEUCINE-RICH REPEAT-CONTAINING PROTEIN"/>
    <property type="match status" value="1"/>
</dbReference>
<dbReference type="PROSITE" id="PS50104">
    <property type="entry name" value="TIR"/>
    <property type="match status" value="1"/>
</dbReference>
<keyword evidence="2" id="KW-0677">Repeat</keyword>
<name>A0AAN7IFP9_QUERU</name>
<evidence type="ECO:0000256" key="3">
    <source>
        <dbReference type="ARBA" id="ARBA00022821"/>
    </source>
</evidence>
<keyword evidence="1" id="KW-0433">Leucine-rich repeat</keyword>
<evidence type="ECO:0000256" key="5">
    <source>
        <dbReference type="SAM" id="MobiDB-lite"/>
    </source>
</evidence>
<dbReference type="GO" id="GO:0006952">
    <property type="term" value="P:defense response"/>
    <property type="evidence" value="ECO:0007669"/>
    <property type="project" value="InterPro"/>
</dbReference>
<dbReference type="PRINTS" id="PR00364">
    <property type="entry name" value="DISEASERSIST"/>
</dbReference>
<keyword evidence="8" id="KW-1185">Reference proteome</keyword>
<dbReference type="SUPFAM" id="SSF52200">
    <property type="entry name" value="Toll/Interleukin receptor TIR domain"/>
    <property type="match status" value="1"/>
</dbReference>
<dbReference type="AlphaFoldDB" id="A0AAN7IFP9"/>
<dbReference type="SUPFAM" id="SSF52540">
    <property type="entry name" value="P-loop containing nucleoside triphosphate hydrolases"/>
    <property type="match status" value="1"/>
</dbReference>
<feature type="domain" description="TIR" evidence="6">
    <location>
        <begin position="25"/>
        <end position="191"/>
    </location>
</feature>
<sequence length="1203" mass="136735">MALMGTESAFSSSPSPSSSTPGCNYEYDAFLSFRGAETRKTFTDHLYTALNKKSIYTFRDDEQLERGTFINEELSKAIKKSRFAIVVLSNDYASSSWCLTELAEIVECMEMKKLTVLPVFHYVDPSDVRSQRGTFAEAFAKHEERFKETIADVEKWRVAFTKVANIAGWDLRDQYQSKVIEEIVREIIGKLNSTSSIVPNDLVGINSRMEDLVNLLDMGLNDSQFIGIWGMGGMGKTTLAEVVHGRFLNHFEGNSFLANVKEQSRGCDLGLVSLQKKLLSDILIGRSIDFSNVRWGSEEIRKRLSHKKVLIILDDVDHPKQLEALVGDKNWFGPGSRIIITTRNQQLLINLGVDKIYQTEELNNNEALKLFSRKAFKNDSPLEGYEELSQEFIYYAKGFPLALEVLGSSLLHGNVDLWKSTLARIERNPPRDILEVLKISFDGLEESEKNLFLDIACFFSREYYITNILQALHDQLNRDIDILLKKSLITISWGYLQIHDLLQKLGREIVCRESIEAGRRSRVWCIKDVFHVLKENTGTDLVTGIFLNAPPKNKEHLNAKAFSNMKNLRLLKISNVHLPQGLNYLSSKLRYIHWDGYTSESLPTIFEPKELVELIMPCSLMKRLWKGIKSSDELKLIDLSDSKNLIETPDFSGVPNLEQLILQRCTTLSRIHKSLWNLKRLIRLDLNGCKWLESLPDQINMESLEVFILSGCSRLKNFPKSVENMSRLSKLDLSETPIKHLPAFVKHLTVLIDLNLRKCRNLSSLPDASCHLTYLKSLNLSFCSKLDKLPESLGTIKVMEELNLKVLDFSGCVGLSYSDSLNKLLHTLSGLCSLTELRLDDCNLSAIPDVVGCLSSLKVLALGGNNFVCIPESIIQLTNLDSLGLDNCLNLQSLPWLPLNIRNIVLEGCMSLETIPIRPEFHFQPRLCLINCFKITEDQGYNDMISMMQRRYLIAVSLSLSLSLSLSYEVLSIVICIFQDPRIPGSRSIMVDIPEWVIEQNEEASEFTPLHVKLDDNWNQVGSLSLTMYSDECNKVTGIFLRASYRFNQNHPPDKFGIKRCFLRWVIQVNKEYFGESTVPHCLVGKYDVPEPYHLWLEYVPCPHFPGDLKKALSKSDANGISEIEFFFDTTSPGLEVAECTARLVYEHDIEREKQIQAEFESRQFITRYRNYDGEGAGPSREGTSNDVDVPLDHFSLEGTLNG</sequence>
<dbReference type="Pfam" id="PF01582">
    <property type="entry name" value="TIR"/>
    <property type="match status" value="1"/>
</dbReference>
<dbReference type="InterPro" id="IPR002182">
    <property type="entry name" value="NB-ARC"/>
</dbReference>
<comment type="caution">
    <text evidence="7">The sequence shown here is derived from an EMBL/GenBank/DDBJ whole genome shotgun (WGS) entry which is preliminary data.</text>
</comment>
<keyword evidence="3" id="KW-0611">Plant defense</keyword>
<dbReference type="PANTHER" id="PTHR11017:SF559">
    <property type="entry name" value="DISEASE RESISTANCE PROTEIN CHL1"/>
    <property type="match status" value="1"/>
</dbReference>
<evidence type="ECO:0000259" key="6">
    <source>
        <dbReference type="PROSITE" id="PS50104"/>
    </source>
</evidence>
<dbReference type="Gene3D" id="3.40.50.300">
    <property type="entry name" value="P-loop containing nucleotide triphosphate hydrolases"/>
    <property type="match status" value="1"/>
</dbReference>
<dbReference type="FunFam" id="3.40.50.10140:FF:000007">
    <property type="entry name" value="Disease resistance protein (TIR-NBS-LRR class)"/>
    <property type="match status" value="1"/>
</dbReference>
<gene>
    <name evidence="7" type="ORF">RGQ29_031481</name>
</gene>
<feature type="region of interest" description="Disordered" evidence="5">
    <location>
        <begin position="1171"/>
        <end position="1192"/>
    </location>
</feature>
<dbReference type="EMBL" id="JAXUIC010000009">
    <property type="protein sequence ID" value="KAK4573539.1"/>
    <property type="molecule type" value="Genomic_DNA"/>
</dbReference>
<evidence type="ECO:0000256" key="4">
    <source>
        <dbReference type="ARBA" id="ARBA00023027"/>
    </source>
</evidence>
<dbReference type="GO" id="GO:0007165">
    <property type="term" value="P:signal transduction"/>
    <property type="evidence" value="ECO:0007669"/>
    <property type="project" value="InterPro"/>
</dbReference>
<dbReference type="InterPro" id="IPR058546">
    <property type="entry name" value="RPS4B/Roq1-like_LRR"/>
</dbReference>
<proteinExistence type="predicted"/>
<dbReference type="SMART" id="SM00369">
    <property type="entry name" value="LRR_TYP"/>
    <property type="match status" value="3"/>
</dbReference>
<dbReference type="SUPFAM" id="SSF52058">
    <property type="entry name" value="L domain-like"/>
    <property type="match status" value="1"/>
</dbReference>
<keyword evidence="4" id="KW-0520">NAD</keyword>
<evidence type="ECO:0000256" key="1">
    <source>
        <dbReference type="ARBA" id="ARBA00022614"/>
    </source>
</evidence>
<protein>
    <recommendedName>
        <fullName evidence="6">TIR domain-containing protein</fullName>
    </recommendedName>
</protein>
<dbReference type="Pfam" id="PF07725">
    <property type="entry name" value="LRR_3"/>
    <property type="match status" value="1"/>
</dbReference>
<dbReference type="InterPro" id="IPR000157">
    <property type="entry name" value="TIR_dom"/>
</dbReference>
<dbReference type="InterPro" id="IPR042197">
    <property type="entry name" value="Apaf_helical"/>
</dbReference>
<dbReference type="Gene3D" id="3.80.10.10">
    <property type="entry name" value="Ribonuclease Inhibitor"/>
    <property type="match status" value="2"/>
</dbReference>
<accession>A0AAN7IFP9</accession>
<dbReference type="InterPro" id="IPR032675">
    <property type="entry name" value="LRR_dom_sf"/>
</dbReference>
<reference evidence="7 8" key="1">
    <citation type="journal article" date="2023" name="G3 (Bethesda)">
        <title>A haplotype-resolved chromosome-scale genome for Quercus rubra L. provides insights into the genetics of adaptive traits for red oak species.</title>
        <authorList>
            <person name="Kapoor B."/>
            <person name="Jenkins J."/>
            <person name="Schmutz J."/>
            <person name="Zhebentyayeva T."/>
            <person name="Kuelheim C."/>
            <person name="Coggeshall M."/>
            <person name="Heim C."/>
            <person name="Lasky J.R."/>
            <person name="Leites L."/>
            <person name="Islam-Faridi N."/>
            <person name="Romero-Severson J."/>
            <person name="DeLeo V.L."/>
            <person name="Lucas S.M."/>
            <person name="Lazic D."/>
            <person name="Gailing O."/>
            <person name="Carlson J."/>
            <person name="Staton M."/>
        </authorList>
    </citation>
    <scope>NUCLEOTIDE SEQUENCE [LARGE SCALE GENOMIC DNA]</scope>
    <source>
        <strain evidence="7">Pseudo-F2</strain>
    </source>
</reference>
<dbReference type="InterPro" id="IPR003591">
    <property type="entry name" value="Leu-rich_rpt_typical-subtyp"/>
</dbReference>
<evidence type="ECO:0000313" key="7">
    <source>
        <dbReference type="EMBL" id="KAK4573539.1"/>
    </source>
</evidence>